<dbReference type="PANTHER" id="PTHR11079">
    <property type="entry name" value="CYTOSINE DEAMINASE FAMILY MEMBER"/>
    <property type="match status" value="1"/>
</dbReference>
<dbReference type="Gene3D" id="3.40.140.10">
    <property type="entry name" value="Cytidine Deaminase, domain 2"/>
    <property type="match status" value="1"/>
</dbReference>
<sequence length="163" mass="18151">MESNKKERHVDYLLRCVEVSRRARESGNTPFGSILVDEDGTVLLEQGNVEITERNCTGHAETTLMAAASRLYPKEKLWRCTLYTTAEPCAMCAGSIYWGHVGRVVYGISEKRLAELTGDDEQNLTLDLSCRNVFASGRKPIVVIGPFPEVEAEVVAVHEGFWS</sequence>
<dbReference type="InterPro" id="IPR016193">
    <property type="entry name" value="Cytidine_deaminase-like"/>
</dbReference>
<dbReference type="PROSITE" id="PS51747">
    <property type="entry name" value="CYT_DCMP_DEAMINASES_2"/>
    <property type="match status" value="1"/>
</dbReference>
<proteinExistence type="predicted"/>
<evidence type="ECO:0000259" key="3">
    <source>
        <dbReference type="PROSITE" id="PS51747"/>
    </source>
</evidence>
<evidence type="ECO:0000256" key="2">
    <source>
        <dbReference type="ARBA" id="ARBA00022833"/>
    </source>
</evidence>
<gene>
    <name evidence="4" type="ORF">EAV92_12785</name>
</gene>
<dbReference type="SUPFAM" id="SSF53927">
    <property type="entry name" value="Cytidine deaminase-like"/>
    <property type="match status" value="1"/>
</dbReference>
<dbReference type="GO" id="GO:0016787">
    <property type="term" value="F:hydrolase activity"/>
    <property type="evidence" value="ECO:0007669"/>
    <property type="project" value="InterPro"/>
</dbReference>
<keyword evidence="1" id="KW-0479">Metal-binding</keyword>
<evidence type="ECO:0000256" key="1">
    <source>
        <dbReference type="ARBA" id="ARBA00022723"/>
    </source>
</evidence>
<feature type="domain" description="CMP/dCMP-type deaminase" evidence="3">
    <location>
        <begin position="7"/>
        <end position="120"/>
    </location>
</feature>
<organism evidence="4 5">
    <name type="scientific">Cohnella candidum</name>
    <dbReference type="NCBI Taxonomy" id="2674991"/>
    <lineage>
        <taxon>Bacteria</taxon>
        <taxon>Bacillati</taxon>
        <taxon>Bacillota</taxon>
        <taxon>Bacilli</taxon>
        <taxon>Bacillales</taxon>
        <taxon>Paenibacillaceae</taxon>
        <taxon>Cohnella</taxon>
    </lineage>
</organism>
<dbReference type="Proteomes" id="UP000269097">
    <property type="component" value="Chromosome"/>
</dbReference>
<evidence type="ECO:0000313" key="5">
    <source>
        <dbReference type="Proteomes" id="UP000269097"/>
    </source>
</evidence>
<evidence type="ECO:0000313" key="4">
    <source>
        <dbReference type="EMBL" id="AYQ73369.1"/>
    </source>
</evidence>
<dbReference type="GO" id="GO:0008270">
    <property type="term" value="F:zinc ion binding"/>
    <property type="evidence" value="ECO:0007669"/>
    <property type="project" value="InterPro"/>
</dbReference>
<dbReference type="EMBL" id="CP033433">
    <property type="protein sequence ID" value="AYQ73369.1"/>
    <property type="molecule type" value="Genomic_DNA"/>
</dbReference>
<dbReference type="InterPro" id="IPR016192">
    <property type="entry name" value="APOBEC/CMP_deaminase_Zn-bd"/>
</dbReference>
<dbReference type="InterPro" id="IPR002125">
    <property type="entry name" value="CMP_dCMP_dom"/>
</dbReference>
<name>A0A3G3K0T5_9BACL</name>
<keyword evidence="5" id="KW-1185">Reference proteome</keyword>
<dbReference type="AlphaFoldDB" id="A0A3G3K0T5"/>
<reference evidence="4 5" key="1">
    <citation type="submission" date="2018-10" db="EMBL/GenBank/DDBJ databases">
        <title>Genome Sequence of Cohnella sp.</title>
        <authorList>
            <person name="Srinivasan S."/>
            <person name="Kim M.K."/>
        </authorList>
    </citation>
    <scope>NUCLEOTIDE SEQUENCE [LARGE SCALE GENOMIC DNA]</scope>
    <source>
        <strain evidence="4 5">18JY8-7</strain>
    </source>
</reference>
<dbReference type="RefSeq" id="WP_123041451.1">
    <property type="nucleotide sequence ID" value="NZ_CP033433.1"/>
</dbReference>
<dbReference type="KEGG" id="coh:EAV92_12785"/>
<dbReference type="CDD" id="cd01285">
    <property type="entry name" value="nucleoside_deaminase"/>
    <property type="match status" value="1"/>
</dbReference>
<protein>
    <submittedName>
        <fullName evidence="4">Nucleoside deaminase</fullName>
    </submittedName>
</protein>
<dbReference type="Pfam" id="PF00383">
    <property type="entry name" value="dCMP_cyt_deam_1"/>
    <property type="match status" value="1"/>
</dbReference>
<dbReference type="PANTHER" id="PTHR11079:SF162">
    <property type="entry name" value="RIBOFLAVIN BIOSYNTHESIS PROTEIN PYRD, CHLOROPLASTIC"/>
    <property type="match status" value="1"/>
</dbReference>
<dbReference type="PROSITE" id="PS00903">
    <property type="entry name" value="CYT_DCMP_DEAMINASES_1"/>
    <property type="match status" value="1"/>
</dbReference>
<keyword evidence="2" id="KW-0862">Zinc</keyword>
<accession>A0A3G3K0T5</accession>